<keyword evidence="1" id="KW-1015">Disulfide bond</keyword>
<feature type="non-terminal residue" evidence="4">
    <location>
        <position position="121"/>
    </location>
</feature>
<dbReference type="InterPro" id="IPR036179">
    <property type="entry name" value="Ig-like_dom_sf"/>
</dbReference>
<dbReference type="InterPro" id="IPR013783">
    <property type="entry name" value="Ig-like_fold"/>
</dbReference>
<feature type="non-terminal residue" evidence="4">
    <location>
        <position position="1"/>
    </location>
</feature>
<comment type="caution">
    <text evidence="4">The sequence shown here is derived from an EMBL/GenBank/DDBJ whole genome shotgun (WGS) entry which is preliminary data.</text>
</comment>
<dbReference type="PANTHER" id="PTHR19944:SF98">
    <property type="entry name" value="IG-LIKE DOMAIN-CONTAINING PROTEIN"/>
    <property type="match status" value="1"/>
</dbReference>
<dbReference type="Proteomes" id="UP001166093">
    <property type="component" value="Unassembled WGS sequence"/>
</dbReference>
<dbReference type="PANTHER" id="PTHR19944">
    <property type="entry name" value="MHC CLASS II-RELATED"/>
    <property type="match status" value="1"/>
</dbReference>
<dbReference type="Gene3D" id="2.60.40.10">
    <property type="entry name" value="Immunoglobulins"/>
    <property type="match status" value="1"/>
</dbReference>
<feature type="domain" description="Ig-like" evidence="3">
    <location>
        <begin position="22"/>
        <end position="117"/>
    </location>
</feature>
<dbReference type="Pfam" id="PF07654">
    <property type="entry name" value="C1-set"/>
    <property type="match status" value="1"/>
</dbReference>
<dbReference type="InterPro" id="IPR007110">
    <property type="entry name" value="Ig-like_dom"/>
</dbReference>
<gene>
    <name evidence="4" type="primary">Igll5_0</name>
    <name evidence="4" type="ORF">GTO93_0009596</name>
</gene>
<evidence type="ECO:0000313" key="5">
    <source>
        <dbReference type="Proteomes" id="UP001166093"/>
    </source>
</evidence>
<dbReference type="SMART" id="SM00407">
    <property type="entry name" value="IGc1"/>
    <property type="match status" value="1"/>
</dbReference>
<accession>A0ABS2YFN9</accession>
<protein>
    <submittedName>
        <fullName evidence="4">IGLL5 protein</fullName>
    </submittedName>
</protein>
<dbReference type="SUPFAM" id="SSF48726">
    <property type="entry name" value="Immunoglobulin"/>
    <property type="match status" value="1"/>
</dbReference>
<sequence>MGHYIFTLGTKLVITAHQLPAPSVVVFPPSEEELVSKGTATLVCLVSKLPGALVGISWTANQMAVTSEVLPSRPSRESDGTFSVSSCLTISAAEWREDRVYSCIVQQGDSLTQRSIQQSHC</sequence>
<dbReference type="InterPro" id="IPR050160">
    <property type="entry name" value="MHC/Immunoglobulin"/>
</dbReference>
<dbReference type="InterPro" id="IPR003597">
    <property type="entry name" value="Ig_C1-set"/>
</dbReference>
<evidence type="ECO:0000313" key="4">
    <source>
        <dbReference type="EMBL" id="MBN3284728.1"/>
    </source>
</evidence>
<proteinExistence type="predicted"/>
<reference evidence="4" key="1">
    <citation type="journal article" date="2021" name="Cell">
        <title>Tracing the genetic footprints of vertebrate landing in non-teleost ray-finned fishes.</title>
        <authorList>
            <person name="Bi X."/>
            <person name="Wang K."/>
            <person name="Yang L."/>
            <person name="Pan H."/>
            <person name="Jiang H."/>
            <person name="Wei Q."/>
            <person name="Fang M."/>
            <person name="Yu H."/>
            <person name="Zhu C."/>
            <person name="Cai Y."/>
            <person name="He Y."/>
            <person name="Gan X."/>
            <person name="Zeng H."/>
            <person name="Yu D."/>
            <person name="Zhu Y."/>
            <person name="Jiang H."/>
            <person name="Qiu Q."/>
            <person name="Yang H."/>
            <person name="Zhang Y.E."/>
            <person name="Wang W."/>
            <person name="Zhu M."/>
            <person name="He S."/>
            <person name="Zhang G."/>
        </authorList>
    </citation>
    <scope>NUCLEOTIDE SEQUENCE</scope>
    <source>
        <strain evidence="4">Pddl_001</strain>
    </source>
</reference>
<evidence type="ECO:0000256" key="1">
    <source>
        <dbReference type="ARBA" id="ARBA00023157"/>
    </source>
</evidence>
<evidence type="ECO:0000256" key="2">
    <source>
        <dbReference type="ARBA" id="ARBA00023319"/>
    </source>
</evidence>
<evidence type="ECO:0000259" key="3">
    <source>
        <dbReference type="PROSITE" id="PS50835"/>
    </source>
</evidence>
<organism evidence="4 5">
    <name type="scientific">Polyodon spathula</name>
    <name type="common">North American paddlefish</name>
    <name type="synonym">Squalus spathula</name>
    <dbReference type="NCBI Taxonomy" id="7913"/>
    <lineage>
        <taxon>Eukaryota</taxon>
        <taxon>Metazoa</taxon>
        <taxon>Chordata</taxon>
        <taxon>Craniata</taxon>
        <taxon>Vertebrata</taxon>
        <taxon>Euteleostomi</taxon>
        <taxon>Actinopterygii</taxon>
        <taxon>Chondrostei</taxon>
        <taxon>Acipenseriformes</taxon>
        <taxon>Polyodontidae</taxon>
        <taxon>Polyodon</taxon>
    </lineage>
</organism>
<keyword evidence="2" id="KW-0393">Immunoglobulin domain</keyword>
<dbReference type="EMBL" id="JAAWVQ010139210">
    <property type="protein sequence ID" value="MBN3284728.1"/>
    <property type="molecule type" value="Genomic_DNA"/>
</dbReference>
<keyword evidence="5" id="KW-1185">Reference proteome</keyword>
<dbReference type="PROSITE" id="PS50835">
    <property type="entry name" value="IG_LIKE"/>
    <property type="match status" value="1"/>
</dbReference>
<name>A0ABS2YFN9_POLSP</name>